<dbReference type="Gene3D" id="3.40.50.360">
    <property type="match status" value="1"/>
</dbReference>
<dbReference type="SUPFAM" id="SSF52218">
    <property type="entry name" value="Flavoproteins"/>
    <property type="match status" value="1"/>
</dbReference>
<comment type="caution">
    <text evidence="2">The sequence shown here is derived from an EMBL/GenBank/DDBJ whole genome shotgun (WGS) entry which is preliminary data.</text>
</comment>
<gene>
    <name evidence="2" type="ORF">N7U62_10880</name>
</gene>
<evidence type="ECO:0000313" key="2">
    <source>
        <dbReference type="EMBL" id="MCV9387170.1"/>
    </source>
</evidence>
<organism evidence="2 3">
    <name type="scientific">Reichenbachiella ulvae</name>
    <dbReference type="NCBI Taxonomy" id="2980104"/>
    <lineage>
        <taxon>Bacteria</taxon>
        <taxon>Pseudomonadati</taxon>
        <taxon>Bacteroidota</taxon>
        <taxon>Cytophagia</taxon>
        <taxon>Cytophagales</taxon>
        <taxon>Reichenbachiellaceae</taxon>
        <taxon>Reichenbachiella</taxon>
    </lineage>
</organism>
<dbReference type="InterPro" id="IPR005025">
    <property type="entry name" value="FMN_Rdtase-like_dom"/>
</dbReference>
<dbReference type="RefSeq" id="WP_264137997.1">
    <property type="nucleotide sequence ID" value="NZ_JAOYOD010000001.1"/>
</dbReference>
<dbReference type="InterPro" id="IPR050712">
    <property type="entry name" value="NAD(P)H-dep_reductase"/>
</dbReference>
<reference evidence="2 3" key="1">
    <citation type="submission" date="2022-10" db="EMBL/GenBank/DDBJ databases">
        <title>Comparative genomics and taxonomic characterization of three novel marine species of genus Reichenbachiella exhibiting antioxidant and polysaccharide degradation activities.</title>
        <authorList>
            <person name="Muhammad N."/>
            <person name="Lee Y.-J."/>
            <person name="Ko J."/>
            <person name="Kim S.-G."/>
        </authorList>
    </citation>
    <scope>NUCLEOTIDE SEQUENCE [LARGE SCALE GENOMIC DNA]</scope>
    <source>
        <strain evidence="2 3">ABR2-5</strain>
    </source>
</reference>
<evidence type="ECO:0000259" key="1">
    <source>
        <dbReference type="Pfam" id="PF03358"/>
    </source>
</evidence>
<proteinExistence type="predicted"/>
<evidence type="ECO:0000313" key="3">
    <source>
        <dbReference type="Proteomes" id="UP001300692"/>
    </source>
</evidence>
<dbReference type="Proteomes" id="UP001300692">
    <property type="component" value="Unassembled WGS sequence"/>
</dbReference>
<dbReference type="EMBL" id="JAOYOD010000001">
    <property type="protein sequence ID" value="MCV9387170.1"/>
    <property type="molecule type" value="Genomic_DNA"/>
</dbReference>
<name>A0ABT3CTY4_9BACT</name>
<dbReference type="InterPro" id="IPR029039">
    <property type="entry name" value="Flavoprotein-like_sf"/>
</dbReference>
<protein>
    <submittedName>
        <fullName evidence="2">NAD(P)H-dependent oxidoreductase</fullName>
    </submittedName>
</protein>
<feature type="domain" description="NADPH-dependent FMN reductase-like" evidence="1">
    <location>
        <begin position="2"/>
        <end position="139"/>
    </location>
</feature>
<dbReference type="PANTHER" id="PTHR30543">
    <property type="entry name" value="CHROMATE REDUCTASE"/>
    <property type="match status" value="1"/>
</dbReference>
<keyword evidence="3" id="KW-1185">Reference proteome</keyword>
<dbReference type="PANTHER" id="PTHR30543:SF21">
    <property type="entry name" value="NAD(P)H-DEPENDENT FMN REDUCTASE LOT6"/>
    <property type="match status" value="1"/>
</dbReference>
<accession>A0ABT3CTY4</accession>
<dbReference type="Pfam" id="PF03358">
    <property type="entry name" value="FMN_red"/>
    <property type="match status" value="1"/>
</dbReference>
<sequence length="173" mass="19595">MITIISGTNRKNAVSLKIAHIYQSILREKGEEAEILNLEDLPHDFIETALYENSGKNKDFNPYRQQIKDSKKMVFVVPEYNGSFPGVLKAFIDGMQYPHAFRNKKAALVGLSSGIQGAGLALSHLTDIFNYCGMHVLAQKPKLYHIEKNLSENKLSELYHGLLEEQVEQLLEF</sequence>